<dbReference type="CDD" id="cd13856">
    <property type="entry name" value="CuRO_1_Tv-LCC_like"/>
    <property type="match status" value="1"/>
</dbReference>
<feature type="domain" description="Plastocyanin-like" evidence="15">
    <location>
        <begin position="163"/>
        <end position="305"/>
    </location>
</feature>
<evidence type="ECO:0000256" key="3">
    <source>
        <dbReference type="ARBA" id="ARBA00004613"/>
    </source>
</evidence>
<evidence type="ECO:0000256" key="6">
    <source>
        <dbReference type="ARBA" id="ARBA00022525"/>
    </source>
</evidence>
<keyword evidence="8" id="KW-0677">Repeat</keyword>
<evidence type="ECO:0000256" key="2">
    <source>
        <dbReference type="ARBA" id="ARBA00001935"/>
    </source>
</evidence>
<evidence type="ECO:0000256" key="11">
    <source>
        <dbReference type="ARBA" id="ARBA00023157"/>
    </source>
</evidence>
<comment type="subcellular location">
    <subcellularLocation>
        <location evidence="3">Secreted</location>
    </subcellularLocation>
</comment>
<dbReference type="GO" id="GO:0046274">
    <property type="term" value="P:lignin catabolic process"/>
    <property type="evidence" value="ECO:0007669"/>
    <property type="project" value="UniProtKB-KW"/>
</dbReference>
<feature type="domain" description="Plastocyanin-like" evidence="17">
    <location>
        <begin position="31"/>
        <end position="151"/>
    </location>
</feature>
<evidence type="ECO:0000256" key="13">
    <source>
        <dbReference type="ARBA" id="ARBA00023185"/>
    </source>
</evidence>
<feature type="chain" id="PRO_5027559762" description="laccase" evidence="14">
    <location>
        <begin position="22"/>
        <end position="516"/>
    </location>
</feature>
<dbReference type="Pfam" id="PF07732">
    <property type="entry name" value="Cu-oxidase_3"/>
    <property type="match status" value="1"/>
</dbReference>
<keyword evidence="6" id="KW-0964">Secreted</keyword>
<dbReference type="InterPro" id="IPR001117">
    <property type="entry name" value="Cu-oxidase_2nd"/>
</dbReference>
<dbReference type="InterPro" id="IPR033138">
    <property type="entry name" value="Cu_oxidase_CS"/>
</dbReference>
<dbReference type="Pfam" id="PF07731">
    <property type="entry name" value="Cu-oxidase_2"/>
    <property type="match status" value="1"/>
</dbReference>
<dbReference type="PANTHER" id="PTHR11709:SF511">
    <property type="entry name" value="LACCASE"/>
    <property type="match status" value="1"/>
</dbReference>
<evidence type="ECO:0000256" key="14">
    <source>
        <dbReference type="SAM" id="SignalP"/>
    </source>
</evidence>
<proteinExistence type="evidence at transcript level"/>
<sequence>MVFNAAFSAFVTLSLTLGAFAAIGPVADLHITDDTIAPDGFSRPAVLAGGGFPGPLITGNKGDAFKLNVIDELTDASMLKSTSIHWHGFFQKGTNWADGPAFVNQCPITTGNSFLYDFQVPDQAGTYWYHSHLSTQYCDGLRGAFVVYDPSDPHKDLYDVDDESTVITLADWYHTLARQIVGVAISDTTLINGLGRNTNGPADAALAVIDVEAGKRYRFRLVSISCDPNWVFSIDNHDFTVIEVDGVNSKPLNVDSVQIFAGQRYSLVLNANQPVDNYWIRANPNLGTTGFAGGINSAILRYKGAAVAEPTTSQTTSTKPLLETDLHPLVSTPVPGLPPPGGTDVVQNLILGFNAGKFTINGASFVPPSVPVLLQILSGTTNAQDLLPSGSVFELPLGKTVELTLAAGVLGGPHPFHLHGHNFHVVRSAGQDTPNYDDPIVRDVVNTGATGDNVTIRFTTDNPGPWFLHCHIDWHLEAGFAVVFAEAVNETKAGNPTPAAWDNLCTLYDALAEGDK</sequence>
<comment type="catalytic activity">
    <reaction evidence="1">
        <text>4 hydroquinone + O2 = 4 benzosemiquinone + 2 H2O</text>
        <dbReference type="Rhea" id="RHEA:11276"/>
        <dbReference type="ChEBI" id="CHEBI:15377"/>
        <dbReference type="ChEBI" id="CHEBI:15379"/>
        <dbReference type="ChEBI" id="CHEBI:17594"/>
        <dbReference type="ChEBI" id="CHEBI:17977"/>
        <dbReference type="EC" id="1.10.3.2"/>
    </reaction>
</comment>
<dbReference type="AlphaFoldDB" id="A0A7D7JD27"/>
<evidence type="ECO:0000259" key="15">
    <source>
        <dbReference type="Pfam" id="PF00394"/>
    </source>
</evidence>
<keyword evidence="10" id="KW-0186">Copper</keyword>
<dbReference type="Pfam" id="PF00394">
    <property type="entry name" value="Cu-oxidase"/>
    <property type="match status" value="1"/>
</dbReference>
<keyword evidence="12" id="KW-0325">Glycoprotein</keyword>
<dbReference type="GO" id="GO:0005507">
    <property type="term" value="F:copper ion binding"/>
    <property type="evidence" value="ECO:0007669"/>
    <property type="project" value="InterPro"/>
</dbReference>
<dbReference type="SMR" id="A0A7D7JD27"/>
<dbReference type="GO" id="GO:0005576">
    <property type="term" value="C:extracellular region"/>
    <property type="evidence" value="ECO:0007669"/>
    <property type="project" value="UniProtKB-SubCell"/>
</dbReference>
<evidence type="ECO:0000256" key="9">
    <source>
        <dbReference type="ARBA" id="ARBA00023002"/>
    </source>
</evidence>
<feature type="domain" description="Plastocyanin-like" evidence="16">
    <location>
        <begin position="366"/>
        <end position="488"/>
    </location>
</feature>
<dbReference type="Gene3D" id="2.60.40.420">
    <property type="entry name" value="Cupredoxins - blue copper proteins"/>
    <property type="match status" value="3"/>
</dbReference>
<dbReference type="InterPro" id="IPR008972">
    <property type="entry name" value="Cupredoxin"/>
</dbReference>
<evidence type="ECO:0000256" key="5">
    <source>
        <dbReference type="ARBA" id="ARBA00012297"/>
    </source>
</evidence>
<dbReference type="InterPro" id="IPR011706">
    <property type="entry name" value="Cu-oxidase_C"/>
</dbReference>
<dbReference type="FunFam" id="2.60.40.420:FF:000125">
    <property type="entry name" value="Laccase 2"/>
    <property type="match status" value="1"/>
</dbReference>
<accession>A0A7D7JD27</accession>
<evidence type="ECO:0000256" key="10">
    <source>
        <dbReference type="ARBA" id="ARBA00023008"/>
    </source>
</evidence>
<evidence type="ECO:0000256" key="1">
    <source>
        <dbReference type="ARBA" id="ARBA00000349"/>
    </source>
</evidence>
<dbReference type="EC" id="1.10.3.2" evidence="5"/>
<keyword evidence="14" id="KW-0732">Signal</keyword>
<dbReference type="FunFam" id="2.60.40.420:FF:000112">
    <property type="entry name" value="Laccase B"/>
    <property type="match status" value="1"/>
</dbReference>
<dbReference type="GO" id="GO:0052716">
    <property type="term" value="F:hydroquinone:oxygen oxidoreductase activity"/>
    <property type="evidence" value="ECO:0007669"/>
    <property type="project" value="UniProtKB-EC"/>
</dbReference>
<protein>
    <recommendedName>
        <fullName evidence="5">laccase</fullName>
        <ecNumber evidence="5">1.10.3.2</ecNumber>
    </recommendedName>
</protein>
<keyword evidence="11" id="KW-1015">Disulfide bond</keyword>
<feature type="signal peptide" evidence="14">
    <location>
        <begin position="1"/>
        <end position="21"/>
    </location>
</feature>
<dbReference type="InterPro" id="IPR011707">
    <property type="entry name" value="Cu-oxidase-like_N"/>
</dbReference>
<keyword evidence="13" id="KW-0439">Lignin degradation</keyword>
<evidence type="ECO:0000313" key="18">
    <source>
        <dbReference type="EMBL" id="QMP96881.1"/>
    </source>
</evidence>
<evidence type="ECO:0000256" key="8">
    <source>
        <dbReference type="ARBA" id="ARBA00022737"/>
    </source>
</evidence>
<keyword evidence="9 18" id="KW-0560">Oxidoreductase</keyword>
<comment type="similarity">
    <text evidence="4">Belongs to the multicopper oxidase family.</text>
</comment>
<dbReference type="EMBL" id="MT230609">
    <property type="protein sequence ID" value="QMP96881.1"/>
    <property type="molecule type" value="mRNA"/>
</dbReference>
<comment type="cofactor">
    <cofactor evidence="2">
        <name>Cu cation</name>
        <dbReference type="ChEBI" id="CHEBI:23378"/>
    </cofactor>
</comment>
<reference evidence="18" key="1">
    <citation type="submission" date="2020-03" db="EMBL/GenBank/DDBJ databases">
        <authorList>
            <person name="Yanhua Y."/>
            <person name="Jie Y."/>
        </authorList>
    </citation>
    <scope>NUCLEOTIDE SEQUENCE</scope>
    <source>
        <strain evidence="18">87613</strain>
    </source>
</reference>
<evidence type="ECO:0000256" key="4">
    <source>
        <dbReference type="ARBA" id="ARBA00010609"/>
    </source>
</evidence>
<organism evidence="18">
    <name type="scientific">Cerrena sp</name>
    <dbReference type="NCBI Taxonomy" id="1849493"/>
    <lineage>
        <taxon>Eukaryota</taxon>
        <taxon>Fungi</taxon>
        <taxon>Dikarya</taxon>
        <taxon>Basidiomycota</taxon>
        <taxon>Agaricomycotina</taxon>
        <taxon>Agaricomycetes</taxon>
        <taxon>Polyporales</taxon>
        <taxon>Cerrenaceae</taxon>
        <taxon>Cerrena</taxon>
    </lineage>
</organism>
<dbReference type="PANTHER" id="PTHR11709">
    <property type="entry name" value="MULTI-COPPER OXIDASE"/>
    <property type="match status" value="1"/>
</dbReference>
<evidence type="ECO:0000256" key="12">
    <source>
        <dbReference type="ARBA" id="ARBA00023180"/>
    </source>
</evidence>
<evidence type="ECO:0000259" key="16">
    <source>
        <dbReference type="Pfam" id="PF07731"/>
    </source>
</evidence>
<dbReference type="FunFam" id="2.60.40.420:FF:000045">
    <property type="entry name" value="Laccase 2"/>
    <property type="match status" value="1"/>
</dbReference>
<dbReference type="CDD" id="cd13903">
    <property type="entry name" value="CuRO_3_Tv-LCC_like"/>
    <property type="match status" value="1"/>
</dbReference>
<dbReference type="PROSITE" id="PS00079">
    <property type="entry name" value="MULTICOPPER_OXIDASE1"/>
    <property type="match status" value="1"/>
</dbReference>
<evidence type="ECO:0000259" key="17">
    <source>
        <dbReference type="Pfam" id="PF07732"/>
    </source>
</evidence>
<evidence type="ECO:0000256" key="7">
    <source>
        <dbReference type="ARBA" id="ARBA00022723"/>
    </source>
</evidence>
<keyword evidence="7" id="KW-0479">Metal-binding</keyword>
<dbReference type="SUPFAM" id="SSF49503">
    <property type="entry name" value="Cupredoxins"/>
    <property type="match status" value="3"/>
</dbReference>
<name>A0A7D7JD27_9APHY</name>
<dbReference type="InterPro" id="IPR045087">
    <property type="entry name" value="Cu-oxidase_fam"/>
</dbReference>